<dbReference type="Pfam" id="PF12697">
    <property type="entry name" value="Abhydrolase_6"/>
    <property type="match status" value="1"/>
</dbReference>
<reference evidence="2" key="1">
    <citation type="journal article" date="2014" name="Int. J. Syst. Evol. Microbiol.">
        <title>Complete genome sequence of Corynebacterium casei LMG S-19264T (=DSM 44701T), isolated from a smear-ripened cheese.</title>
        <authorList>
            <consortium name="US DOE Joint Genome Institute (JGI-PGF)"/>
            <person name="Walter F."/>
            <person name="Albersmeier A."/>
            <person name="Kalinowski J."/>
            <person name="Ruckert C."/>
        </authorList>
    </citation>
    <scope>NUCLEOTIDE SEQUENCE</scope>
    <source>
        <strain evidence="2">CGMCC 4.5737</strain>
    </source>
</reference>
<gene>
    <name evidence="2" type="ORF">GCM10012275_03470</name>
</gene>
<keyword evidence="3" id="KW-1185">Reference proteome</keyword>
<dbReference type="RefSeq" id="WP_189053078.1">
    <property type="nucleotide sequence ID" value="NZ_BMMK01000001.1"/>
</dbReference>
<dbReference type="PRINTS" id="PR00111">
    <property type="entry name" value="ABHYDROLASE"/>
</dbReference>
<comment type="caution">
    <text evidence="2">The sequence shown here is derived from an EMBL/GenBank/DDBJ whole genome shotgun (WGS) entry which is preliminary data.</text>
</comment>
<protein>
    <submittedName>
        <fullName evidence="2">Alpha/beta hydrolase</fullName>
    </submittedName>
</protein>
<accession>A0A8J3C5Y5</accession>
<dbReference type="InterPro" id="IPR029058">
    <property type="entry name" value="AB_hydrolase_fold"/>
</dbReference>
<evidence type="ECO:0000313" key="2">
    <source>
        <dbReference type="EMBL" id="GGM35491.1"/>
    </source>
</evidence>
<dbReference type="Gene3D" id="3.40.50.1820">
    <property type="entry name" value="alpha/beta hydrolase"/>
    <property type="match status" value="1"/>
</dbReference>
<dbReference type="PRINTS" id="PR00412">
    <property type="entry name" value="EPOXHYDRLASE"/>
</dbReference>
<proteinExistence type="predicted"/>
<reference evidence="2" key="2">
    <citation type="submission" date="2020-09" db="EMBL/GenBank/DDBJ databases">
        <authorList>
            <person name="Sun Q."/>
            <person name="Zhou Y."/>
        </authorList>
    </citation>
    <scope>NUCLEOTIDE SEQUENCE</scope>
    <source>
        <strain evidence="2">CGMCC 4.5737</strain>
    </source>
</reference>
<name>A0A8J3C5Y5_9PSEU</name>
<dbReference type="InterPro" id="IPR000073">
    <property type="entry name" value="AB_hydrolase_1"/>
</dbReference>
<dbReference type="GO" id="GO:0016787">
    <property type="term" value="F:hydrolase activity"/>
    <property type="evidence" value="ECO:0007669"/>
    <property type="project" value="UniProtKB-KW"/>
</dbReference>
<evidence type="ECO:0000259" key="1">
    <source>
        <dbReference type="Pfam" id="PF12697"/>
    </source>
</evidence>
<dbReference type="InterPro" id="IPR000639">
    <property type="entry name" value="Epox_hydrolase-like"/>
</dbReference>
<dbReference type="Proteomes" id="UP000637578">
    <property type="component" value="Unassembled WGS sequence"/>
</dbReference>
<keyword evidence="2" id="KW-0378">Hydrolase</keyword>
<dbReference type="PANTHER" id="PTHR43798">
    <property type="entry name" value="MONOACYLGLYCEROL LIPASE"/>
    <property type="match status" value="1"/>
</dbReference>
<dbReference type="SUPFAM" id="SSF53474">
    <property type="entry name" value="alpha/beta-Hydrolases"/>
    <property type="match status" value="1"/>
</dbReference>
<dbReference type="EMBL" id="BMMK01000001">
    <property type="protein sequence ID" value="GGM35491.1"/>
    <property type="molecule type" value="Genomic_DNA"/>
</dbReference>
<feature type="domain" description="AB hydrolase-1" evidence="1">
    <location>
        <begin position="13"/>
        <end position="250"/>
    </location>
</feature>
<dbReference type="AlphaFoldDB" id="A0A8J3C5Y5"/>
<organism evidence="2 3">
    <name type="scientific">Longimycelium tulufanense</name>
    <dbReference type="NCBI Taxonomy" id="907463"/>
    <lineage>
        <taxon>Bacteria</taxon>
        <taxon>Bacillati</taxon>
        <taxon>Actinomycetota</taxon>
        <taxon>Actinomycetes</taxon>
        <taxon>Pseudonocardiales</taxon>
        <taxon>Pseudonocardiaceae</taxon>
        <taxon>Longimycelium</taxon>
    </lineage>
</organism>
<sequence>MHVIDSGGDNPPLVLLHAFPVDSRMWTAAGDPLAERFRVITPDQRGLGATPLDEGGRVPPPDLSVVARDVIGLLDELELDRVVLGGLSMGGYVAMALLAAAPHRVAGLVLADTRAAADGPEQRATRQAVAERAETADTMDWLADSMLPNVLGATTRSDRRELVTAVRGLIMGQPPEGVAWAQRAMAARPDNSALVRATEVPTLVVVGEEDTLTPPATARELADAMPHADLTVLPSAGHLSALEVPDSFAATLLGWWARSSGGASGYGHME</sequence>
<evidence type="ECO:0000313" key="3">
    <source>
        <dbReference type="Proteomes" id="UP000637578"/>
    </source>
</evidence>
<dbReference type="InterPro" id="IPR050266">
    <property type="entry name" value="AB_hydrolase_sf"/>
</dbReference>